<dbReference type="CDD" id="cd00063">
    <property type="entry name" value="FN3"/>
    <property type="match status" value="1"/>
</dbReference>
<dbReference type="FunCoup" id="G3UHH9">
    <property type="interactions" value="16"/>
</dbReference>
<dbReference type="InParanoid" id="G3UHH9"/>
<dbReference type="SMART" id="SM00369">
    <property type="entry name" value="LRR_TYP"/>
    <property type="match status" value="5"/>
</dbReference>
<dbReference type="InterPro" id="IPR001611">
    <property type="entry name" value="Leu-rich_rpt"/>
</dbReference>
<dbReference type="GO" id="GO:0005886">
    <property type="term" value="C:plasma membrane"/>
    <property type="evidence" value="ECO:0007669"/>
    <property type="project" value="Ensembl"/>
</dbReference>
<reference evidence="5 6" key="1">
    <citation type="submission" date="2009-06" db="EMBL/GenBank/DDBJ databases">
        <title>The Genome Sequence of Loxodonta africana (African elephant).</title>
        <authorList>
            <person name="Di Palma F."/>
            <person name="Heiman D."/>
            <person name="Young S."/>
            <person name="Johnson J."/>
            <person name="Lander E.S."/>
            <person name="Lindblad-Toh K."/>
        </authorList>
    </citation>
    <scope>NUCLEOTIDE SEQUENCE [LARGE SCALE GENOMIC DNA]</scope>
    <source>
        <strain evidence="5 6">Isolate ISIS603380</strain>
    </source>
</reference>
<keyword evidence="4" id="KW-0472">Membrane</keyword>
<evidence type="ECO:0000256" key="4">
    <source>
        <dbReference type="SAM" id="Phobius"/>
    </source>
</evidence>
<dbReference type="SUPFAM" id="SSF49265">
    <property type="entry name" value="Fibronectin type III"/>
    <property type="match status" value="1"/>
</dbReference>
<dbReference type="AlphaFoldDB" id="G3UHH9"/>
<feature type="transmembrane region" description="Helical" evidence="4">
    <location>
        <begin position="639"/>
        <end position="663"/>
    </location>
</feature>
<reference evidence="5" key="2">
    <citation type="submission" date="2025-08" db="UniProtKB">
        <authorList>
            <consortium name="Ensembl"/>
        </authorList>
    </citation>
    <scope>IDENTIFICATION</scope>
    <source>
        <strain evidence="5">Isolate ISIS603380</strain>
    </source>
</reference>
<evidence type="ECO:0000313" key="5">
    <source>
        <dbReference type="Ensembl" id="ENSLAFP00000027287.1"/>
    </source>
</evidence>
<dbReference type="InterPro" id="IPR036116">
    <property type="entry name" value="FN3_sf"/>
</dbReference>
<dbReference type="PANTHER" id="PTHR24366:SF13">
    <property type="entry name" value="LEUCINE-RICH REPEAT NEURONAL PROTEIN 4"/>
    <property type="match status" value="1"/>
</dbReference>
<keyword evidence="1" id="KW-0433">Leucine-rich repeat</keyword>
<dbReference type="eggNOG" id="KOG0619">
    <property type="taxonomic scope" value="Eukaryota"/>
</dbReference>
<dbReference type="Pfam" id="PF13855">
    <property type="entry name" value="LRR_8"/>
    <property type="match status" value="2"/>
</dbReference>
<keyword evidence="4" id="KW-0812">Transmembrane</keyword>
<dbReference type="STRING" id="9785.ENSLAFP00000027287"/>
<dbReference type="InterPro" id="IPR003961">
    <property type="entry name" value="FN3_dom"/>
</dbReference>
<gene>
    <name evidence="5" type="primary">LRRN4</name>
</gene>
<evidence type="ECO:0000256" key="3">
    <source>
        <dbReference type="SAM" id="MobiDB-lite"/>
    </source>
</evidence>
<keyword evidence="2" id="KW-0677">Repeat</keyword>
<accession>G3UHH9</accession>
<dbReference type="Ensembl" id="ENSLAFT00000033003.1">
    <property type="protein sequence ID" value="ENSLAFP00000027287.1"/>
    <property type="gene ID" value="ENSLAFG00000026622.1"/>
</dbReference>
<dbReference type="GO" id="GO:0007616">
    <property type="term" value="P:long-term memory"/>
    <property type="evidence" value="ECO:0007669"/>
    <property type="project" value="Ensembl"/>
</dbReference>
<dbReference type="InterPro" id="IPR003591">
    <property type="entry name" value="Leu-rich_rpt_typical-subtyp"/>
</dbReference>
<dbReference type="GeneTree" id="ENSGT00940000161448"/>
<dbReference type="InterPro" id="IPR013783">
    <property type="entry name" value="Ig-like_fold"/>
</dbReference>
<evidence type="ECO:0000256" key="1">
    <source>
        <dbReference type="ARBA" id="ARBA00022614"/>
    </source>
</evidence>
<dbReference type="PROSITE" id="PS51450">
    <property type="entry name" value="LRR"/>
    <property type="match status" value="1"/>
</dbReference>
<name>G3UHH9_LOXAF</name>
<dbReference type="Gene3D" id="3.80.10.10">
    <property type="entry name" value="Ribonuclease Inhibitor"/>
    <property type="match status" value="2"/>
</dbReference>
<dbReference type="OMA" id="LTQQGPW"/>
<evidence type="ECO:0000313" key="6">
    <source>
        <dbReference type="Proteomes" id="UP000007646"/>
    </source>
</evidence>
<feature type="compositionally biased region" description="Polar residues" evidence="3">
    <location>
        <begin position="409"/>
        <end position="452"/>
    </location>
</feature>
<dbReference type="PANTHER" id="PTHR24366">
    <property type="entry name" value="IG(IMMUNOGLOBULIN) AND LRR(LEUCINE RICH REPEAT) DOMAINS"/>
    <property type="match status" value="1"/>
</dbReference>
<keyword evidence="4" id="KW-1133">Transmembrane helix</keyword>
<dbReference type="HOGENOM" id="CLU_022697_0_0_1"/>
<protein>
    <submittedName>
        <fullName evidence="5">Leucine rich repeat neuronal 4</fullName>
    </submittedName>
</protein>
<reference evidence="5" key="3">
    <citation type="submission" date="2025-09" db="UniProtKB">
        <authorList>
            <consortium name="Ensembl"/>
        </authorList>
    </citation>
    <scope>IDENTIFICATION</scope>
    <source>
        <strain evidence="5">Isolate ISIS603380</strain>
    </source>
</reference>
<proteinExistence type="predicted"/>
<keyword evidence="6" id="KW-1185">Reference proteome</keyword>
<sequence>YKYMLMEELLRAWESLHSSQAEPPQQRVPLFRLIQQGPREGGGSNATGSTCEGIPAAEATFTLANRSLERLPGCLPRTLRNLDGSHNLLSALSAQELGALPQLQVLTLRHNRIAELRTLDLSYNRLAALPRCEAGPAPTRLRALHLAGNPLRALQPQAFSCFPALRVLNLSSTALGGDGQEAIAEAAFTGADGGALETLEVLDLSGTFLTRVQSEWIRDLPNLTSLYLRRMPRLRNLEGDVFKMTPNLRQLDCQDSSALISVHTQFFEDTPRLQALLVQNCNLSSFPPWKLDSSQVLSINLFGNPLTCSCELSWLLLDAKKIVLKRAADTVCTPAADSSGIFSAPLPLSRLPSVCQSDQNITLVASIPPSSDHPTHAPSTLGMMLASPAGAPNPPPSTTPRFQPGGGRQNVTKTPSLPMNSPTSAAGPQNSAPEGAAHSTTISTGGYRNSSVPPRAVGTAGTEHRGEHMGPHISAVPTPFTSKQSGPFPVSGNTVSPPQPNQRSPEAPHPTPTEGGIPVVLLDDDNEEEEGKAKEVTGTSHQDITCDYHPCKHLQTPCAELQKRLRCRCPGLSGEDTVPDPPKLQGVSEVTDTSALVHWCAPNSVVQEYQIRYHPEGQAEAPAAVGQVHALHTSPSSSLVPVALGTCSGLLLLSTLVLAACLYRRARAPHPERHHTHLVAYKNPA</sequence>
<feature type="compositionally biased region" description="Polar residues" evidence="3">
    <location>
        <begin position="479"/>
        <end position="504"/>
    </location>
</feature>
<dbReference type="GO" id="GO:0008542">
    <property type="term" value="P:visual learning"/>
    <property type="evidence" value="ECO:0007669"/>
    <property type="project" value="Ensembl"/>
</dbReference>
<organism evidence="5 6">
    <name type="scientific">Loxodonta africana</name>
    <name type="common">African elephant</name>
    <dbReference type="NCBI Taxonomy" id="9785"/>
    <lineage>
        <taxon>Eukaryota</taxon>
        <taxon>Metazoa</taxon>
        <taxon>Chordata</taxon>
        <taxon>Craniata</taxon>
        <taxon>Vertebrata</taxon>
        <taxon>Euteleostomi</taxon>
        <taxon>Mammalia</taxon>
        <taxon>Eutheria</taxon>
        <taxon>Afrotheria</taxon>
        <taxon>Proboscidea</taxon>
        <taxon>Elephantidae</taxon>
        <taxon>Loxodonta</taxon>
    </lineage>
</organism>
<dbReference type="Proteomes" id="UP000007646">
    <property type="component" value="Unassembled WGS sequence"/>
</dbReference>
<dbReference type="InterPro" id="IPR032675">
    <property type="entry name" value="LRR_dom_sf"/>
</dbReference>
<dbReference type="Gene3D" id="2.60.40.10">
    <property type="entry name" value="Immunoglobulins"/>
    <property type="match status" value="1"/>
</dbReference>
<dbReference type="SUPFAM" id="SSF52058">
    <property type="entry name" value="L domain-like"/>
    <property type="match status" value="1"/>
</dbReference>
<feature type="region of interest" description="Disordered" evidence="3">
    <location>
        <begin position="365"/>
        <end position="519"/>
    </location>
</feature>
<evidence type="ECO:0000256" key="2">
    <source>
        <dbReference type="ARBA" id="ARBA00022737"/>
    </source>
</evidence>